<feature type="compositionally biased region" description="Pro residues" evidence="4">
    <location>
        <begin position="60"/>
        <end position="71"/>
    </location>
</feature>
<dbReference type="InterPro" id="IPR001387">
    <property type="entry name" value="Cro/C1-type_HTH"/>
</dbReference>
<dbReference type="PROSITE" id="PS00356">
    <property type="entry name" value="HTH_LACI_1"/>
    <property type="match status" value="1"/>
</dbReference>
<dbReference type="InterPro" id="IPR046335">
    <property type="entry name" value="LacI/GalR-like_sensor"/>
</dbReference>
<evidence type="ECO:0000259" key="5">
    <source>
        <dbReference type="PROSITE" id="PS50932"/>
    </source>
</evidence>
<feature type="compositionally biased region" description="Basic and acidic residues" evidence="4">
    <location>
        <begin position="24"/>
        <end position="33"/>
    </location>
</feature>
<dbReference type="EMBL" id="LAXD01000001">
    <property type="protein sequence ID" value="KWW99708.1"/>
    <property type="molecule type" value="Genomic_DNA"/>
</dbReference>
<accession>A0A132MPC9</accession>
<dbReference type="PATRIC" id="fig|1469144.10.peg.1486"/>
<comment type="caution">
    <text evidence="7">The sequence shown here is derived from an EMBL/GenBank/DDBJ whole genome shotgun (WGS) entry which is preliminary data.</text>
</comment>
<evidence type="ECO:0000256" key="1">
    <source>
        <dbReference type="ARBA" id="ARBA00023015"/>
    </source>
</evidence>
<evidence type="ECO:0000313" key="7">
    <source>
        <dbReference type="EMBL" id="KWW99708.1"/>
    </source>
</evidence>
<dbReference type="InterPro" id="IPR028082">
    <property type="entry name" value="Peripla_BP_I"/>
</dbReference>
<dbReference type="PRINTS" id="PR00036">
    <property type="entry name" value="HTHLACI"/>
</dbReference>
<dbReference type="AlphaFoldDB" id="A0A132MPC9"/>
<keyword evidence="3" id="KW-0804">Transcription</keyword>
<dbReference type="InterPro" id="IPR010982">
    <property type="entry name" value="Lambda_DNA-bd_dom_sf"/>
</dbReference>
<organism evidence="7 8">
    <name type="scientific">Carbonactinospora thermoautotrophica</name>
    <dbReference type="NCBI Taxonomy" id="1469144"/>
    <lineage>
        <taxon>Bacteria</taxon>
        <taxon>Bacillati</taxon>
        <taxon>Actinomycetota</taxon>
        <taxon>Actinomycetes</taxon>
        <taxon>Kitasatosporales</taxon>
        <taxon>Carbonactinosporaceae</taxon>
        <taxon>Carbonactinospora</taxon>
    </lineage>
</organism>
<gene>
    <name evidence="7" type="ORF">LI90_1347</name>
</gene>
<reference evidence="8" key="1">
    <citation type="submission" date="2015-04" db="EMBL/GenBank/DDBJ databases">
        <title>Physiological reanalysis, assessment of diazotrophy, and genome sequences of multiple isolates of Streptomyces thermoautotrophicus.</title>
        <authorList>
            <person name="MacKellar D.C."/>
            <person name="Lieber L."/>
            <person name="Norman J."/>
            <person name="Bolger A."/>
            <person name="Tobin C."/>
            <person name="Murray J.W."/>
            <person name="Chang R."/>
            <person name="Ford T."/>
            <person name="Nguyen P.Q."/>
            <person name="Woodward J."/>
            <person name="Permingeat H."/>
            <person name="Joshi N.S."/>
            <person name="Silver P.A."/>
            <person name="Usadel B."/>
            <person name="Rutherford A.W."/>
            <person name="Friesen M."/>
            <person name="Prell J."/>
        </authorList>
    </citation>
    <scope>NUCLEOTIDE SEQUENCE [LARGE SCALE GENOMIC DNA]</scope>
    <source>
        <strain evidence="8">H1</strain>
    </source>
</reference>
<dbReference type="CDD" id="cd06267">
    <property type="entry name" value="PBP1_LacI_sugar_binding-like"/>
    <property type="match status" value="1"/>
</dbReference>
<feature type="compositionally biased region" description="Polar residues" evidence="4">
    <location>
        <begin position="37"/>
        <end position="48"/>
    </location>
</feature>
<feature type="domain" description="HTH lacI-type" evidence="5">
    <location>
        <begin position="71"/>
        <end position="125"/>
    </location>
</feature>
<dbReference type="GO" id="GO:0000976">
    <property type="term" value="F:transcription cis-regulatory region binding"/>
    <property type="evidence" value="ECO:0007669"/>
    <property type="project" value="TreeGrafter"/>
</dbReference>
<dbReference type="GO" id="GO:0003700">
    <property type="term" value="F:DNA-binding transcription factor activity"/>
    <property type="evidence" value="ECO:0007669"/>
    <property type="project" value="TreeGrafter"/>
</dbReference>
<dbReference type="Pfam" id="PF13377">
    <property type="entry name" value="Peripla_BP_3"/>
    <property type="match status" value="1"/>
</dbReference>
<keyword evidence="1" id="KW-0805">Transcription regulation</keyword>
<dbReference type="CDD" id="cd01392">
    <property type="entry name" value="HTH_LacI"/>
    <property type="match status" value="1"/>
</dbReference>
<keyword evidence="8" id="KW-1185">Reference proteome</keyword>
<dbReference type="Pfam" id="PF00356">
    <property type="entry name" value="LacI"/>
    <property type="match status" value="1"/>
</dbReference>
<evidence type="ECO:0000259" key="6">
    <source>
        <dbReference type="PROSITE" id="PS50943"/>
    </source>
</evidence>
<dbReference type="InterPro" id="IPR000843">
    <property type="entry name" value="HTH_LacI"/>
</dbReference>
<proteinExistence type="predicted"/>
<evidence type="ECO:0000256" key="3">
    <source>
        <dbReference type="ARBA" id="ARBA00023163"/>
    </source>
</evidence>
<evidence type="ECO:0000313" key="8">
    <source>
        <dbReference type="Proteomes" id="UP000070188"/>
    </source>
</evidence>
<evidence type="ECO:0000256" key="2">
    <source>
        <dbReference type="ARBA" id="ARBA00023125"/>
    </source>
</evidence>
<sequence>MPRSSPGCSPEMFFADKRRAEMAVRQEGYEHRGIHGSPTTPIGTSVEKTTVSSDSSASSPTPPTGTRPPRPTMLDVARAAGVSLKTVSRVVNGEPGVTAETAQRVADVIGRLGFRRNDSARLLRQGVSTGSIAFILEDVADPFYATLARAVLDVARSHEYLVLAGCSDENPVFEKELAQAFCARRVDGLVIVPAPGGDHRYLVAEMRMGTAVVFADRPATGIDADTILVDNSGGVRAAVQHLLGQGHRRLAYLGDDLRVFTSQERLAGYREALAQAGLPVDERLVFTARPEPEFVRQALTEALAGPEPATALLTGNSRVTILALHQLRARNEQPALVGFDDFESAELLDVTVVAQDPAAIGRAAATLLFDRLAGDSRPIQTVRLPTRLVVRGSSTRRP</sequence>
<dbReference type="PROSITE" id="PS50943">
    <property type="entry name" value="HTH_CROC1"/>
    <property type="match status" value="1"/>
</dbReference>
<feature type="region of interest" description="Disordered" evidence="4">
    <location>
        <begin position="24"/>
        <end position="72"/>
    </location>
</feature>
<dbReference type="SUPFAM" id="SSF53822">
    <property type="entry name" value="Periplasmic binding protein-like I"/>
    <property type="match status" value="1"/>
</dbReference>
<dbReference type="PANTHER" id="PTHR30146">
    <property type="entry name" value="LACI-RELATED TRANSCRIPTIONAL REPRESSOR"/>
    <property type="match status" value="1"/>
</dbReference>
<dbReference type="STRING" id="1469144.LI90_1347"/>
<feature type="domain" description="HTH cro/C1-type" evidence="6">
    <location>
        <begin position="72"/>
        <end position="119"/>
    </location>
</feature>
<feature type="compositionally biased region" description="Low complexity" evidence="4">
    <location>
        <begin position="49"/>
        <end position="59"/>
    </location>
</feature>
<dbReference type="SUPFAM" id="SSF47413">
    <property type="entry name" value="lambda repressor-like DNA-binding domains"/>
    <property type="match status" value="1"/>
</dbReference>
<dbReference type="Proteomes" id="UP000070188">
    <property type="component" value="Unassembled WGS sequence"/>
</dbReference>
<dbReference type="PROSITE" id="PS50932">
    <property type="entry name" value="HTH_LACI_2"/>
    <property type="match status" value="1"/>
</dbReference>
<evidence type="ECO:0000256" key="4">
    <source>
        <dbReference type="SAM" id="MobiDB-lite"/>
    </source>
</evidence>
<protein>
    <submittedName>
        <fullName evidence="7">Putative lacI-family transcriptional regulator</fullName>
    </submittedName>
</protein>
<name>A0A132MPC9_9ACTN</name>
<dbReference type="PANTHER" id="PTHR30146:SF109">
    <property type="entry name" value="HTH-TYPE TRANSCRIPTIONAL REGULATOR GALS"/>
    <property type="match status" value="1"/>
</dbReference>
<keyword evidence="2" id="KW-0238">DNA-binding</keyword>
<dbReference type="SMART" id="SM00354">
    <property type="entry name" value="HTH_LACI"/>
    <property type="match status" value="1"/>
</dbReference>
<dbReference type="Gene3D" id="3.40.50.2300">
    <property type="match status" value="2"/>
</dbReference>
<dbReference type="Gene3D" id="1.10.260.40">
    <property type="entry name" value="lambda repressor-like DNA-binding domains"/>
    <property type="match status" value="1"/>
</dbReference>